<dbReference type="EMBL" id="KZ772698">
    <property type="protein sequence ID" value="PTQ43237.1"/>
    <property type="molecule type" value="Genomic_DNA"/>
</dbReference>
<accession>A0A2R6XAW0</accession>
<dbReference type="Gramene" id="Mp2g12620.1">
    <property type="protein sequence ID" value="Mp2g12620.1.cds1"/>
    <property type="gene ID" value="Mp2g12620"/>
</dbReference>
<gene>
    <name evidence="1" type="ORF">MARPO_0026s0109</name>
</gene>
<organism evidence="1 2">
    <name type="scientific">Marchantia polymorpha</name>
    <name type="common">Common liverwort</name>
    <name type="synonym">Marchantia aquatica</name>
    <dbReference type="NCBI Taxonomy" id="3197"/>
    <lineage>
        <taxon>Eukaryota</taxon>
        <taxon>Viridiplantae</taxon>
        <taxon>Streptophyta</taxon>
        <taxon>Embryophyta</taxon>
        <taxon>Marchantiophyta</taxon>
        <taxon>Marchantiopsida</taxon>
        <taxon>Marchantiidae</taxon>
        <taxon>Marchantiales</taxon>
        <taxon>Marchantiaceae</taxon>
        <taxon>Marchantia</taxon>
    </lineage>
</organism>
<dbReference type="AlphaFoldDB" id="A0A2R6XAW0"/>
<dbReference type="Proteomes" id="UP000244005">
    <property type="component" value="Unassembled WGS sequence"/>
</dbReference>
<proteinExistence type="predicted"/>
<protein>
    <recommendedName>
        <fullName evidence="3">Yippee domain-containing protein</fullName>
    </recommendedName>
</protein>
<name>A0A2R6XAW0_MARPO</name>
<keyword evidence="2" id="KW-1185">Reference proteome</keyword>
<evidence type="ECO:0000313" key="2">
    <source>
        <dbReference type="Proteomes" id="UP000244005"/>
    </source>
</evidence>
<evidence type="ECO:0008006" key="3">
    <source>
        <dbReference type="Google" id="ProtNLM"/>
    </source>
</evidence>
<sequence length="258" mass="29120">MSLRYDSSSSAAKRDGAEWGYGRGHCASRASSAEKGRSLEGARGEELAHCSSSASMLFLGPRGREGGREGGRIMYPTRTDDIVSWKHGCIDVYCSHCAKSVGRNLLSTCTDRTLLIKIITLSSTQYLLTRFARRGDKCAASSGLRLQETRISPIPPRNQEFLHFTRLRRIRFFLPTFCQMLGNSEFKHELELGIGTTLLSLESVNCHSSQRLLSPEHKHRHRSFIRNRSWDTLYFSHRPVLELWKLIEPAVLDACSTN</sequence>
<reference evidence="2" key="1">
    <citation type="journal article" date="2017" name="Cell">
        <title>Insights into land plant evolution garnered from the Marchantia polymorpha genome.</title>
        <authorList>
            <person name="Bowman J.L."/>
            <person name="Kohchi T."/>
            <person name="Yamato K.T."/>
            <person name="Jenkins J."/>
            <person name="Shu S."/>
            <person name="Ishizaki K."/>
            <person name="Yamaoka S."/>
            <person name="Nishihama R."/>
            <person name="Nakamura Y."/>
            <person name="Berger F."/>
            <person name="Adam C."/>
            <person name="Aki S.S."/>
            <person name="Althoff F."/>
            <person name="Araki T."/>
            <person name="Arteaga-Vazquez M.A."/>
            <person name="Balasubrmanian S."/>
            <person name="Barry K."/>
            <person name="Bauer D."/>
            <person name="Boehm C.R."/>
            <person name="Briginshaw L."/>
            <person name="Caballero-Perez J."/>
            <person name="Catarino B."/>
            <person name="Chen F."/>
            <person name="Chiyoda S."/>
            <person name="Chovatia M."/>
            <person name="Davies K.M."/>
            <person name="Delmans M."/>
            <person name="Demura T."/>
            <person name="Dierschke T."/>
            <person name="Dolan L."/>
            <person name="Dorantes-Acosta A.E."/>
            <person name="Eklund D.M."/>
            <person name="Florent S.N."/>
            <person name="Flores-Sandoval E."/>
            <person name="Fujiyama A."/>
            <person name="Fukuzawa H."/>
            <person name="Galik B."/>
            <person name="Grimanelli D."/>
            <person name="Grimwood J."/>
            <person name="Grossniklaus U."/>
            <person name="Hamada T."/>
            <person name="Haseloff J."/>
            <person name="Hetherington A.J."/>
            <person name="Higo A."/>
            <person name="Hirakawa Y."/>
            <person name="Hundley H.N."/>
            <person name="Ikeda Y."/>
            <person name="Inoue K."/>
            <person name="Inoue S.I."/>
            <person name="Ishida S."/>
            <person name="Jia Q."/>
            <person name="Kakita M."/>
            <person name="Kanazawa T."/>
            <person name="Kawai Y."/>
            <person name="Kawashima T."/>
            <person name="Kennedy M."/>
            <person name="Kinose K."/>
            <person name="Kinoshita T."/>
            <person name="Kohara Y."/>
            <person name="Koide E."/>
            <person name="Komatsu K."/>
            <person name="Kopischke S."/>
            <person name="Kubo M."/>
            <person name="Kyozuka J."/>
            <person name="Lagercrantz U."/>
            <person name="Lin S.S."/>
            <person name="Lindquist E."/>
            <person name="Lipzen A.M."/>
            <person name="Lu C.W."/>
            <person name="De Luna E."/>
            <person name="Martienssen R.A."/>
            <person name="Minamino N."/>
            <person name="Mizutani M."/>
            <person name="Mizutani M."/>
            <person name="Mochizuki N."/>
            <person name="Monte I."/>
            <person name="Mosher R."/>
            <person name="Nagasaki H."/>
            <person name="Nakagami H."/>
            <person name="Naramoto S."/>
            <person name="Nishitani K."/>
            <person name="Ohtani M."/>
            <person name="Okamoto T."/>
            <person name="Okumura M."/>
            <person name="Phillips J."/>
            <person name="Pollak B."/>
            <person name="Reinders A."/>
            <person name="Rovekamp M."/>
            <person name="Sano R."/>
            <person name="Sawa S."/>
            <person name="Schmid M.W."/>
            <person name="Shirakawa M."/>
            <person name="Solano R."/>
            <person name="Spunde A."/>
            <person name="Suetsugu N."/>
            <person name="Sugano S."/>
            <person name="Sugiyama A."/>
            <person name="Sun R."/>
            <person name="Suzuki Y."/>
            <person name="Takenaka M."/>
            <person name="Takezawa D."/>
            <person name="Tomogane H."/>
            <person name="Tsuzuki M."/>
            <person name="Ueda T."/>
            <person name="Umeda M."/>
            <person name="Ward J.M."/>
            <person name="Watanabe Y."/>
            <person name="Yazaki K."/>
            <person name="Yokoyama R."/>
            <person name="Yoshitake Y."/>
            <person name="Yotsui I."/>
            <person name="Zachgo S."/>
            <person name="Schmutz J."/>
        </authorList>
    </citation>
    <scope>NUCLEOTIDE SEQUENCE [LARGE SCALE GENOMIC DNA]</scope>
    <source>
        <strain evidence="2">Tak-1</strain>
    </source>
</reference>
<evidence type="ECO:0000313" key="1">
    <source>
        <dbReference type="EMBL" id="PTQ43237.1"/>
    </source>
</evidence>